<reference evidence="2 3" key="1">
    <citation type="submission" date="2018-11" db="EMBL/GenBank/DDBJ databases">
        <authorList>
            <consortium name="Pathogen Informatics"/>
        </authorList>
    </citation>
    <scope>NUCLEOTIDE SEQUENCE [LARGE SCALE GENOMIC DNA]</scope>
</reference>
<accession>A0A3P7UGY2</accession>
<organism evidence="2 3">
    <name type="scientific">Brugia pahangi</name>
    <name type="common">Filarial nematode worm</name>
    <dbReference type="NCBI Taxonomy" id="6280"/>
    <lineage>
        <taxon>Eukaryota</taxon>
        <taxon>Metazoa</taxon>
        <taxon>Ecdysozoa</taxon>
        <taxon>Nematoda</taxon>
        <taxon>Chromadorea</taxon>
        <taxon>Rhabditida</taxon>
        <taxon>Spirurina</taxon>
        <taxon>Spiruromorpha</taxon>
        <taxon>Filarioidea</taxon>
        <taxon>Onchocercidae</taxon>
        <taxon>Brugia</taxon>
    </lineage>
</organism>
<dbReference type="AlphaFoldDB" id="A0A3P7UGY2"/>
<evidence type="ECO:0000313" key="3">
    <source>
        <dbReference type="Proteomes" id="UP000278627"/>
    </source>
</evidence>
<keyword evidence="1" id="KW-0472">Membrane</keyword>
<protein>
    <submittedName>
        <fullName evidence="2">Uncharacterized protein</fullName>
    </submittedName>
</protein>
<evidence type="ECO:0000313" key="2">
    <source>
        <dbReference type="EMBL" id="VDN87814.1"/>
    </source>
</evidence>
<keyword evidence="1" id="KW-1133">Transmembrane helix</keyword>
<sequence length="108" mass="11961">MAAKNFVKKKKSYLIILFCSKLVTVEGFIITNQKQQVQRQVSTKVTTAGATHQQCIIPVTSSHQTVCAKSISQAIAVHGNSKIIFACYFASNGYPITLPWLFYLSGYI</sequence>
<dbReference type="Proteomes" id="UP000278627">
    <property type="component" value="Unassembled WGS sequence"/>
</dbReference>
<name>A0A3P7UGY2_BRUPA</name>
<proteinExistence type="predicted"/>
<keyword evidence="3" id="KW-1185">Reference proteome</keyword>
<evidence type="ECO:0000256" key="1">
    <source>
        <dbReference type="SAM" id="Phobius"/>
    </source>
</evidence>
<feature type="transmembrane region" description="Helical" evidence="1">
    <location>
        <begin position="12"/>
        <end position="30"/>
    </location>
</feature>
<gene>
    <name evidence="2" type="ORF">BPAG_LOCUS6628</name>
</gene>
<keyword evidence="1" id="KW-0812">Transmembrane</keyword>
<dbReference type="EMBL" id="UZAD01006305">
    <property type="protein sequence ID" value="VDN87814.1"/>
    <property type="molecule type" value="Genomic_DNA"/>
</dbReference>